<gene>
    <name evidence="2" type="ORF">NPRO_19930</name>
</gene>
<dbReference type="GO" id="GO:0000049">
    <property type="term" value="F:tRNA binding"/>
    <property type="evidence" value="ECO:0007669"/>
    <property type="project" value="TreeGrafter"/>
</dbReference>
<dbReference type="KEGG" id="npy:NPRO_19930"/>
<evidence type="ECO:0000313" key="3">
    <source>
        <dbReference type="Proteomes" id="UP000662873"/>
    </source>
</evidence>
<sequence length="432" mass="48020">MGKHANAMLLSSENRVIAAAKWIGPNKSKRPITPGASYVSPPFPPKTSILEAKTWEQWADSEGGSPFLKRLLLSRSNLEAGSDSQGDLAPALLDELERLAEVVRTGRYAPVYVAGHGAYPIDISALDLKGVRHTSYCQALERFLWIDLPARELQLRKAHLEGRLNRVLLARETALSDLREQARAGERASEFQALGQLVLAYASQIPPGSDGVDLVGFDGETVRVRLDSDLSAIENANLLFEKARKAKERAPHLLSHSKRLAADGEALREELLRVEGASSESELRRVEEEATKRRWIIEAALPTRQEDRPFEGHRIRELIGPKNVRILYGENAQANDYLTLRVAKPDDWWLHVRGDVSAHVVIPTQRKPDSIPHEALLFAAQIAAKSSPQKHSSMVAVDCALRKYVRKQKGAPAGTVVYTHERTFHVSPRHTD</sequence>
<protein>
    <submittedName>
        <fullName evidence="2">Ribosome quality control (RQC) complex</fullName>
    </submittedName>
</protein>
<dbReference type="EMBL" id="AP021858">
    <property type="protein sequence ID" value="BBO24398.1"/>
    <property type="molecule type" value="Genomic_DNA"/>
</dbReference>
<dbReference type="Gene3D" id="2.30.310.10">
    <property type="entry name" value="ibrinogen binding protein from staphylococcus aureus domain"/>
    <property type="match status" value="1"/>
</dbReference>
<dbReference type="InterPro" id="IPR051608">
    <property type="entry name" value="RQC_Subunit_NEMF"/>
</dbReference>
<dbReference type="PANTHER" id="PTHR15239">
    <property type="entry name" value="NUCLEAR EXPORT MEDIATOR FACTOR NEMF"/>
    <property type="match status" value="1"/>
</dbReference>
<dbReference type="Proteomes" id="UP000662873">
    <property type="component" value="Chromosome"/>
</dbReference>
<proteinExistence type="predicted"/>
<dbReference type="PANTHER" id="PTHR15239:SF6">
    <property type="entry name" value="RIBOSOME QUALITY CONTROL COMPLEX SUBUNIT NEMF"/>
    <property type="match status" value="1"/>
</dbReference>
<reference evidence="2" key="1">
    <citation type="journal article" name="DNA Res.">
        <title>The physiological potential of anammox bacteria as revealed by their core genome structure.</title>
        <authorList>
            <person name="Okubo T."/>
            <person name="Toyoda A."/>
            <person name="Fukuhara K."/>
            <person name="Uchiyama I."/>
            <person name="Harigaya Y."/>
            <person name="Kuroiwa M."/>
            <person name="Suzuki T."/>
            <person name="Murakami Y."/>
            <person name="Suwa Y."/>
            <person name="Takami H."/>
        </authorList>
    </citation>
    <scope>NUCLEOTIDE SEQUENCE</scope>
    <source>
        <strain evidence="2">317325-2</strain>
    </source>
</reference>
<dbReference type="InterPro" id="IPR008532">
    <property type="entry name" value="NFACT_RNA-bd"/>
</dbReference>
<dbReference type="GO" id="GO:0072344">
    <property type="term" value="P:rescue of stalled ribosome"/>
    <property type="evidence" value="ECO:0007669"/>
    <property type="project" value="TreeGrafter"/>
</dbReference>
<dbReference type="Pfam" id="PF05833">
    <property type="entry name" value="NFACT_N"/>
    <property type="match status" value="1"/>
</dbReference>
<organism evidence="2 3">
    <name type="scientific">Candidatus Nitrosymbiomonas proteolyticus</name>
    <dbReference type="NCBI Taxonomy" id="2608984"/>
    <lineage>
        <taxon>Bacteria</taxon>
        <taxon>Bacillati</taxon>
        <taxon>Armatimonadota</taxon>
        <taxon>Armatimonadota incertae sedis</taxon>
        <taxon>Candidatus Nitrosymbiomonas</taxon>
    </lineage>
</organism>
<accession>A0A809RCM0</accession>
<dbReference type="GO" id="GO:0043023">
    <property type="term" value="F:ribosomal large subunit binding"/>
    <property type="evidence" value="ECO:0007669"/>
    <property type="project" value="TreeGrafter"/>
</dbReference>
<name>A0A809RCM0_9BACT</name>
<dbReference type="GO" id="GO:1990112">
    <property type="term" value="C:RQC complex"/>
    <property type="evidence" value="ECO:0007669"/>
    <property type="project" value="TreeGrafter"/>
</dbReference>
<dbReference type="AlphaFoldDB" id="A0A809RCM0"/>
<dbReference type="Pfam" id="PF05670">
    <property type="entry name" value="NFACT-R_1"/>
    <property type="match status" value="1"/>
</dbReference>
<evidence type="ECO:0000313" key="2">
    <source>
        <dbReference type="EMBL" id="BBO24398.1"/>
    </source>
</evidence>
<evidence type="ECO:0000259" key="1">
    <source>
        <dbReference type="Pfam" id="PF05670"/>
    </source>
</evidence>
<feature type="domain" description="NFACT RNA-binding" evidence="1">
    <location>
        <begin position="322"/>
        <end position="414"/>
    </location>
</feature>